<evidence type="ECO:0000256" key="3">
    <source>
        <dbReference type="ARBA" id="ARBA00005308"/>
    </source>
</evidence>
<dbReference type="GO" id="GO:0003682">
    <property type="term" value="F:chromatin binding"/>
    <property type="evidence" value="ECO:0007669"/>
    <property type="project" value="TreeGrafter"/>
</dbReference>
<feature type="repeat" description="MBT" evidence="15">
    <location>
        <begin position="215"/>
        <end position="315"/>
    </location>
</feature>
<dbReference type="InterPro" id="IPR013761">
    <property type="entry name" value="SAM/pointed_sf"/>
</dbReference>
<dbReference type="SUPFAM" id="SSF63748">
    <property type="entry name" value="Tudor/PWWP/MBT"/>
    <property type="match status" value="3"/>
</dbReference>
<keyword evidence="6" id="KW-0677">Repeat</keyword>
<feature type="domain" description="SAM" evidence="19">
    <location>
        <begin position="745"/>
        <end position="809"/>
    </location>
</feature>
<feature type="compositionally biased region" description="Basic and acidic residues" evidence="17">
    <location>
        <begin position="129"/>
        <end position="145"/>
    </location>
</feature>
<evidence type="ECO:0000256" key="13">
    <source>
        <dbReference type="ARBA" id="ARBA00023163"/>
    </source>
</evidence>
<keyword evidence="8" id="KW-0862">Zinc</keyword>
<dbReference type="Pfam" id="PF01530">
    <property type="entry name" value="zf-C2HC"/>
    <property type="match status" value="1"/>
</dbReference>
<comment type="subcellular location">
    <subcellularLocation>
        <location evidence="2">Membrane</location>
        <topology evidence="2">Multi-pass membrane protein</topology>
    </subcellularLocation>
    <subcellularLocation>
        <location evidence="1">Nucleus</location>
    </subcellularLocation>
</comment>
<name>A0A444UCK8_ACIRT</name>
<evidence type="ECO:0000256" key="17">
    <source>
        <dbReference type="SAM" id="MobiDB-lite"/>
    </source>
</evidence>
<keyword evidence="5" id="KW-0479">Metal-binding</keyword>
<dbReference type="GO" id="GO:0005634">
    <property type="term" value="C:nucleus"/>
    <property type="evidence" value="ECO:0007669"/>
    <property type="project" value="UniProtKB-SubCell"/>
</dbReference>
<keyword evidence="4 18" id="KW-0812">Transmembrane</keyword>
<feature type="region of interest" description="Disordered" evidence="17">
    <location>
        <begin position="129"/>
        <end position="203"/>
    </location>
</feature>
<dbReference type="SMART" id="SM00561">
    <property type="entry name" value="MBT"/>
    <property type="match status" value="3"/>
</dbReference>
<dbReference type="SUPFAM" id="SSF47769">
    <property type="entry name" value="SAM/Pointed domain"/>
    <property type="match status" value="1"/>
</dbReference>
<protein>
    <submittedName>
        <fullName evidence="20">Lethal(3)malignant brain tumor-like protein 3</fullName>
    </submittedName>
</protein>
<dbReference type="PANTHER" id="PTHR12247">
    <property type="entry name" value="POLYCOMB GROUP PROTEIN"/>
    <property type="match status" value="1"/>
</dbReference>
<organism evidence="20 21">
    <name type="scientific">Acipenser ruthenus</name>
    <name type="common">Sterlet sturgeon</name>
    <dbReference type="NCBI Taxonomy" id="7906"/>
    <lineage>
        <taxon>Eukaryota</taxon>
        <taxon>Metazoa</taxon>
        <taxon>Chordata</taxon>
        <taxon>Craniata</taxon>
        <taxon>Vertebrata</taxon>
        <taxon>Euteleostomi</taxon>
        <taxon>Actinopterygii</taxon>
        <taxon>Chondrostei</taxon>
        <taxon>Acipenseriformes</taxon>
        <taxon>Acipenseridae</taxon>
        <taxon>Acipenser</taxon>
    </lineage>
</organism>
<feature type="compositionally biased region" description="Basic residues" evidence="17">
    <location>
        <begin position="658"/>
        <end position="668"/>
    </location>
</feature>
<keyword evidence="21" id="KW-1185">Reference proteome</keyword>
<evidence type="ECO:0000256" key="14">
    <source>
        <dbReference type="ARBA" id="ARBA00023242"/>
    </source>
</evidence>
<dbReference type="GO" id="GO:0016020">
    <property type="term" value="C:membrane"/>
    <property type="evidence" value="ECO:0007669"/>
    <property type="project" value="UniProtKB-SubCell"/>
</dbReference>
<dbReference type="CDD" id="cd20132">
    <property type="entry name" value="MBT_L3MBTL3_rpt1"/>
    <property type="match status" value="1"/>
</dbReference>
<dbReference type="CDD" id="cd20135">
    <property type="entry name" value="MBT_L3MBTL3_rpt2"/>
    <property type="match status" value="1"/>
</dbReference>
<comment type="caution">
    <text evidence="20">The sequence shown here is derived from an EMBL/GenBank/DDBJ whole genome shotgun (WGS) entry which is preliminary data.</text>
</comment>
<dbReference type="PANTHER" id="PTHR12247:SF72">
    <property type="entry name" value="LETHAL(3)MALIGNANT BRAIN TUMOR-LIKE PROTEIN 3"/>
    <property type="match status" value="1"/>
</dbReference>
<keyword evidence="7 16" id="KW-0863">Zinc-finger</keyword>
<evidence type="ECO:0000256" key="15">
    <source>
        <dbReference type="PROSITE-ProRule" id="PRU00459"/>
    </source>
</evidence>
<proteinExistence type="inferred from homology"/>
<comment type="similarity">
    <text evidence="3">Belongs to the TMEM200 family.</text>
</comment>
<reference evidence="20 21" key="1">
    <citation type="submission" date="2019-01" db="EMBL/GenBank/DDBJ databases">
        <title>Draft Genome and Complete Hox-Cluster Characterization of the Sterlet Sturgeon (Acipenser ruthenus).</title>
        <authorList>
            <person name="Wei Q."/>
        </authorList>
    </citation>
    <scope>NUCLEOTIDE SEQUENCE [LARGE SCALE GENOMIC DNA]</scope>
    <source>
        <strain evidence="20">WHYD16114868_AA</strain>
        <tissue evidence="20">Blood</tissue>
    </source>
</reference>
<evidence type="ECO:0000256" key="5">
    <source>
        <dbReference type="ARBA" id="ARBA00022723"/>
    </source>
</evidence>
<dbReference type="Pfam" id="PF10177">
    <property type="entry name" value="DUF2371"/>
    <property type="match status" value="1"/>
</dbReference>
<dbReference type="SMART" id="SM00454">
    <property type="entry name" value="SAM"/>
    <property type="match status" value="1"/>
</dbReference>
<evidence type="ECO:0000313" key="21">
    <source>
        <dbReference type="Proteomes" id="UP000289886"/>
    </source>
</evidence>
<feature type="region of interest" description="Disordered" evidence="17">
    <location>
        <begin position="1133"/>
        <end position="1158"/>
    </location>
</feature>
<keyword evidence="11" id="KW-0805">Transcription regulation</keyword>
<keyword evidence="13" id="KW-0804">Transcription</keyword>
<evidence type="ECO:0000256" key="18">
    <source>
        <dbReference type="SAM" id="Phobius"/>
    </source>
</evidence>
<feature type="compositionally biased region" description="Acidic residues" evidence="17">
    <location>
        <begin position="167"/>
        <end position="176"/>
    </location>
</feature>
<dbReference type="EMBL" id="SCEB01214836">
    <property type="protein sequence ID" value="RXM32889.1"/>
    <property type="molecule type" value="Genomic_DNA"/>
</dbReference>
<evidence type="ECO:0000256" key="6">
    <source>
        <dbReference type="ARBA" id="ARBA00022737"/>
    </source>
</evidence>
<keyword evidence="12 18" id="KW-0472">Membrane</keyword>
<dbReference type="Gene3D" id="4.10.320.30">
    <property type="match status" value="1"/>
</dbReference>
<keyword evidence="9" id="KW-0156">Chromatin regulator</keyword>
<evidence type="ECO:0000256" key="7">
    <source>
        <dbReference type="ARBA" id="ARBA00022771"/>
    </source>
</evidence>
<dbReference type="Proteomes" id="UP000289886">
    <property type="component" value="Unassembled WGS sequence"/>
</dbReference>
<evidence type="ECO:0000256" key="4">
    <source>
        <dbReference type="ARBA" id="ARBA00022692"/>
    </source>
</evidence>
<evidence type="ECO:0000259" key="19">
    <source>
        <dbReference type="PROSITE" id="PS50105"/>
    </source>
</evidence>
<evidence type="ECO:0000256" key="10">
    <source>
        <dbReference type="ARBA" id="ARBA00022989"/>
    </source>
</evidence>
<dbReference type="Gene3D" id="1.10.150.50">
    <property type="entry name" value="Transcription Factor, Ets-1"/>
    <property type="match status" value="1"/>
</dbReference>
<dbReference type="CDD" id="cd09582">
    <property type="entry name" value="SAM_Scm-like-3MBT3_4"/>
    <property type="match status" value="1"/>
</dbReference>
<feature type="region of interest" description="Disordered" evidence="17">
    <location>
        <begin position="627"/>
        <end position="668"/>
    </location>
</feature>
<dbReference type="InterPro" id="IPR004092">
    <property type="entry name" value="Mbt"/>
</dbReference>
<feature type="compositionally biased region" description="Basic and acidic residues" evidence="17">
    <location>
        <begin position="1241"/>
        <end position="1254"/>
    </location>
</feature>
<dbReference type="InterPro" id="IPR002515">
    <property type="entry name" value="Znf_C2H2C"/>
</dbReference>
<gene>
    <name evidence="20" type="ORF">EOD39_5892</name>
</gene>
<dbReference type="PROSITE" id="PS51802">
    <property type="entry name" value="ZF_CCHHC"/>
    <property type="match status" value="1"/>
</dbReference>
<dbReference type="InterPro" id="IPR050548">
    <property type="entry name" value="PcG_chromatin_remod_factors"/>
</dbReference>
<feature type="transmembrane region" description="Helical" evidence="18">
    <location>
        <begin position="949"/>
        <end position="968"/>
    </location>
</feature>
<feature type="repeat" description="MBT" evidence="15">
    <location>
        <begin position="323"/>
        <end position="422"/>
    </location>
</feature>
<dbReference type="GO" id="GO:0008270">
    <property type="term" value="F:zinc ion binding"/>
    <property type="evidence" value="ECO:0007669"/>
    <property type="project" value="UniProtKB-KW"/>
</dbReference>
<dbReference type="InterPro" id="IPR018787">
    <property type="entry name" value="DUF2371_TMEM200"/>
</dbReference>
<evidence type="ECO:0000256" key="8">
    <source>
        <dbReference type="ARBA" id="ARBA00022833"/>
    </source>
</evidence>
<evidence type="ECO:0000256" key="2">
    <source>
        <dbReference type="ARBA" id="ARBA00004141"/>
    </source>
</evidence>
<dbReference type="Gene3D" id="2.30.30.140">
    <property type="match status" value="3"/>
</dbReference>
<keyword evidence="14" id="KW-0539">Nucleus</keyword>
<sequence length="1311" mass="146586">MMEELASGGAQEFDVYGAMDWKDGVGTLPGSELKFRVNEFGVLEVITDEAEVESVKKAHATTTWAVPTAQEAFSETQATPFKEEATTTTKGELCCEHCHECGPPQDFLGGGKFCSEKCMKLVQEISREQKLKKEAPKSSEEDVSKCIRKRKNKASENMKEQQKENGDEAGEEEDDPYEKPDRKIQKGPQRTRRKRRGDAALLKQTMPYGGKKKSWSWASYLEQEKAIAAPSKLFKEHQSFPHSKTGFKVGMKLEGVDPEHPSMYCVLTVAEVLGHRIRLHFDNYSDCYDFWINANSADIHPVSWCEKTGHKLHPPKGVKEDEFNWQSYLKLCKAQAAPKSLFENRNTTVTPSGIRIGMKFEAIDKKNPTFICVATVTDMVDSRFLVHFDNWDESYDYWCDATSPYIHPIGWCKQHGKVLTTPPDYPNVKHFSWETYLEETNSLPAPARAFKMKPPHGFQKNMKLEAVDKRNPVLIRVVTIVDTDDHRMKIHFDGWCDEYDYWVDTDSPDIHPAGWCAKIGHPLQPPISPQDMFEASEQGGCPTPGCKGVGHIKGARYSGHHSAVGCPYSDININKDSVLPDRLSGEMPLSSPAMPKNKKGEVNGVPTPPLLEKHSNSNNCRYPLAANRSAESSGTEKIPPEEIDSEPPHKKPLLCNNKGKKHNRVGRPCKQRKVEELEEEEEIDSEVSSITEAKETEELTLQQALHQSVFMPSTSPLPSLPLCWEQHSKLLPSVPGITASKVAQWTVQEVSEFIQGLPGCNEQVITFREQQIDGEAFLLLTQVDLVKIMSIKLGPALKIYNSILMFKSAENSYNELAEDSSMIATGGVITGLAALKRQDSARSQHHLPVPTPPSPQEKKRAKRKPRADVVVVRGKIRLNSPSGFFLILGILISMIGIAMAMLGYWPQKEHVLTAESKLSTKDTQVTRDHGGMVAQFFEQHLHSEKMKMLGPFTMGIGIFIFICANALLHENRDKETKVIHMRDIYSTVIDIHSLRIKEQKCMNGAFTGPIGESEMKKYENQCASKLAANTLLTFSDLGNDVRVTRRESSIEDYGLSDEPKGGSNLLLPIRKEGSGSIFGLQTASSRLKDDKNVNSKKCETKSIVSSSISAFTLPVIKLNNCVIDEPDIDNITEDSEFSRGKSRQPSMDSLAVPSMDITETYKPPSPMLLMSSSAIESPTFLSLSPGSASGTYLSPGAARKDFGSNASLHMLSAHSKSLDLDRGPSMLTVQPEQRKHPSWPRLDRSNSKGYTKLEDNEDPMDRLLVPQTSNKRDYTKKEKLLMISRSHNNLCFEHDEFMSNTLKRGTSETRF</sequence>
<evidence type="ECO:0000256" key="11">
    <source>
        <dbReference type="ARBA" id="ARBA00023015"/>
    </source>
</evidence>
<evidence type="ECO:0000313" key="20">
    <source>
        <dbReference type="EMBL" id="RXM32889.1"/>
    </source>
</evidence>
<feature type="repeat" description="MBT" evidence="15">
    <location>
        <begin position="431"/>
        <end position="526"/>
    </location>
</feature>
<dbReference type="Pfam" id="PF02820">
    <property type="entry name" value="MBT"/>
    <property type="match status" value="3"/>
</dbReference>
<keyword evidence="10 18" id="KW-1133">Transmembrane helix</keyword>
<evidence type="ECO:0000256" key="16">
    <source>
        <dbReference type="PROSITE-ProRule" id="PRU01143"/>
    </source>
</evidence>
<evidence type="ECO:0000256" key="1">
    <source>
        <dbReference type="ARBA" id="ARBA00004123"/>
    </source>
</evidence>
<dbReference type="GO" id="GO:0006325">
    <property type="term" value="P:chromatin organization"/>
    <property type="evidence" value="ECO:0007669"/>
    <property type="project" value="UniProtKB-KW"/>
</dbReference>
<dbReference type="InterPro" id="IPR001660">
    <property type="entry name" value="SAM"/>
</dbReference>
<dbReference type="GO" id="GO:0042393">
    <property type="term" value="F:histone binding"/>
    <property type="evidence" value="ECO:0007669"/>
    <property type="project" value="TreeGrafter"/>
</dbReference>
<dbReference type="FunFam" id="2.30.30.140:FF:000007">
    <property type="entry name" value="Lethal(3)malignant brain tumor-like protein 1"/>
    <property type="match status" value="2"/>
</dbReference>
<feature type="compositionally biased region" description="Basic and acidic residues" evidence="17">
    <location>
        <begin position="153"/>
        <end position="166"/>
    </location>
</feature>
<dbReference type="PROSITE" id="PS51079">
    <property type="entry name" value="MBT"/>
    <property type="match status" value="3"/>
</dbReference>
<dbReference type="PROSITE" id="PS50105">
    <property type="entry name" value="SAM_DOMAIN"/>
    <property type="match status" value="1"/>
</dbReference>
<dbReference type="Pfam" id="PF00536">
    <property type="entry name" value="SAM_1"/>
    <property type="match status" value="1"/>
</dbReference>
<dbReference type="GO" id="GO:0045892">
    <property type="term" value="P:negative regulation of DNA-templated transcription"/>
    <property type="evidence" value="ECO:0007669"/>
    <property type="project" value="TreeGrafter"/>
</dbReference>
<feature type="transmembrane region" description="Helical" evidence="18">
    <location>
        <begin position="883"/>
        <end position="905"/>
    </location>
</feature>
<feature type="region of interest" description="Disordered" evidence="17">
    <location>
        <begin position="840"/>
        <end position="865"/>
    </location>
</feature>
<accession>A0A444UCK8</accession>
<evidence type="ECO:0000256" key="12">
    <source>
        <dbReference type="ARBA" id="ARBA00023136"/>
    </source>
</evidence>
<dbReference type="CDD" id="cd20138">
    <property type="entry name" value="MBT_L3MBTL3_rpt3"/>
    <property type="match status" value="1"/>
</dbReference>
<feature type="region of interest" description="Disordered" evidence="17">
    <location>
        <begin position="1230"/>
        <end position="1271"/>
    </location>
</feature>
<evidence type="ECO:0000256" key="9">
    <source>
        <dbReference type="ARBA" id="ARBA00022853"/>
    </source>
</evidence>